<dbReference type="PROSITE" id="PS50048">
    <property type="entry name" value="ZN2_CY6_FUNGAL_2"/>
    <property type="match status" value="1"/>
</dbReference>
<feature type="compositionally biased region" description="Basic and acidic residues" evidence="3">
    <location>
        <begin position="1"/>
        <end position="17"/>
    </location>
</feature>
<dbReference type="CDD" id="cd12148">
    <property type="entry name" value="fungal_TF_MHR"/>
    <property type="match status" value="1"/>
</dbReference>
<accession>A0A9P9GYJ1</accession>
<feature type="compositionally biased region" description="Polar residues" evidence="3">
    <location>
        <begin position="715"/>
        <end position="726"/>
    </location>
</feature>
<evidence type="ECO:0000259" key="4">
    <source>
        <dbReference type="PROSITE" id="PS50048"/>
    </source>
</evidence>
<feature type="compositionally biased region" description="Basic and acidic residues" evidence="3">
    <location>
        <begin position="24"/>
        <end position="36"/>
    </location>
</feature>
<dbReference type="CDD" id="cd00067">
    <property type="entry name" value="GAL4"/>
    <property type="match status" value="1"/>
</dbReference>
<keyword evidence="6" id="KW-1185">Reference proteome</keyword>
<dbReference type="Proteomes" id="UP000736672">
    <property type="component" value="Unassembled WGS sequence"/>
</dbReference>
<dbReference type="InterPro" id="IPR007219">
    <property type="entry name" value="XnlR_reg_dom"/>
</dbReference>
<dbReference type="Pfam" id="PF00172">
    <property type="entry name" value="Zn_clus"/>
    <property type="match status" value="1"/>
</dbReference>
<dbReference type="PROSITE" id="PS00463">
    <property type="entry name" value="ZN2_CY6_FUNGAL_1"/>
    <property type="match status" value="1"/>
</dbReference>
<protein>
    <recommendedName>
        <fullName evidence="4">Zn(2)-C6 fungal-type domain-containing protein</fullName>
    </recommendedName>
</protein>
<gene>
    <name evidence="5" type="ORF">B0J15DRAFT_515062</name>
</gene>
<dbReference type="InterPro" id="IPR036864">
    <property type="entry name" value="Zn2-C6_fun-type_DNA-bd_sf"/>
</dbReference>
<evidence type="ECO:0000313" key="5">
    <source>
        <dbReference type="EMBL" id="KAH7247187.1"/>
    </source>
</evidence>
<dbReference type="Gene3D" id="4.10.240.10">
    <property type="entry name" value="Zn(2)-C6 fungal-type DNA-binding domain"/>
    <property type="match status" value="1"/>
</dbReference>
<evidence type="ECO:0000256" key="2">
    <source>
        <dbReference type="ARBA" id="ARBA00023242"/>
    </source>
</evidence>
<feature type="compositionally biased region" description="Polar residues" evidence="3">
    <location>
        <begin position="645"/>
        <end position="664"/>
    </location>
</feature>
<evidence type="ECO:0000313" key="6">
    <source>
        <dbReference type="Proteomes" id="UP000736672"/>
    </source>
</evidence>
<dbReference type="GO" id="GO:0000981">
    <property type="term" value="F:DNA-binding transcription factor activity, RNA polymerase II-specific"/>
    <property type="evidence" value="ECO:0007669"/>
    <property type="project" value="InterPro"/>
</dbReference>
<evidence type="ECO:0000256" key="3">
    <source>
        <dbReference type="SAM" id="MobiDB-lite"/>
    </source>
</evidence>
<keyword evidence="1" id="KW-0479">Metal-binding</keyword>
<name>A0A9P9GYJ1_FUSSL</name>
<evidence type="ECO:0000256" key="1">
    <source>
        <dbReference type="ARBA" id="ARBA00022723"/>
    </source>
</evidence>
<dbReference type="SUPFAM" id="SSF57701">
    <property type="entry name" value="Zn2/Cys6 DNA-binding domain"/>
    <property type="match status" value="1"/>
</dbReference>
<dbReference type="EMBL" id="JAGTJS010000016">
    <property type="protein sequence ID" value="KAH7247187.1"/>
    <property type="molecule type" value="Genomic_DNA"/>
</dbReference>
<dbReference type="OrthoDB" id="2534600at2759"/>
<feature type="region of interest" description="Disordered" evidence="3">
    <location>
        <begin position="645"/>
        <end position="673"/>
    </location>
</feature>
<dbReference type="Pfam" id="PF04082">
    <property type="entry name" value="Fungal_trans"/>
    <property type="match status" value="1"/>
</dbReference>
<dbReference type="PANTHER" id="PTHR47655">
    <property type="entry name" value="QUINIC ACID UTILIZATION ACTIVATOR"/>
    <property type="match status" value="1"/>
</dbReference>
<dbReference type="InterPro" id="IPR001138">
    <property type="entry name" value="Zn2Cys6_DnaBD"/>
</dbReference>
<comment type="caution">
    <text evidence="5">The sequence shown here is derived from an EMBL/GenBank/DDBJ whole genome shotgun (WGS) entry which is preliminary data.</text>
</comment>
<dbReference type="GO" id="GO:0008270">
    <property type="term" value="F:zinc ion binding"/>
    <property type="evidence" value="ECO:0007669"/>
    <property type="project" value="InterPro"/>
</dbReference>
<feature type="region of interest" description="Disordered" evidence="3">
    <location>
        <begin position="1"/>
        <end position="43"/>
    </location>
</feature>
<proteinExistence type="predicted"/>
<reference evidence="5" key="1">
    <citation type="journal article" date="2021" name="Nat. Commun.">
        <title>Genetic determinants of endophytism in the Arabidopsis root mycobiome.</title>
        <authorList>
            <person name="Mesny F."/>
            <person name="Miyauchi S."/>
            <person name="Thiergart T."/>
            <person name="Pickel B."/>
            <person name="Atanasova L."/>
            <person name="Karlsson M."/>
            <person name="Huettel B."/>
            <person name="Barry K.W."/>
            <person name="Haridas S."/>
            <person name="Chen C."/>
            <person name="Bauer D."/>
            <person name="Andreopoulos W."/>
            <person name="Pangilinan J."/>
            <person name="LaButti K."/>
            <person name="Riley R."/>
            <person name="Lipzen A."/>
            <person name="Clum A."/>
            <person name="Drula E."/>
            <person name="Henrissat B."/>
            <person name="Kohler A."/>
            <person name="Grigoriev I.V."/>
            <person name="Martin F.M."/>
            <person name="Hacquard S."/>
        </authorList>
    </citation>
    <scope>NUCLEOTIDE SEQUENCE</scope>
    <source>
        <strain evidence="5">FSSC 5 MPI-SDFR-AT-0091</strain>
    </source>
</reference>
<dbReference type="AlphaFoldDB" id="A0A9P9GYJ1"/>
<dbReference type="InterPro" id="IPR052783">
    <property type="entry name" value="Metabolic/Drug-Res_Regulator"/>
</dbReference>
<dbReference type="GO" id="GO:0003677">
    <property type="term" value="F:DNA binding"/>
    <property type="evidence" value="ECO:0007669"/>
    <property type="project" value="InterPro"/>
</dbReference>
<organism evidence="5 6">
    <name type="scientific">Fusarium solani</name>
    <name type="common">Filamentous fungus</name>
    <dbReference type="NCBI Taxonomy" id="169388"/>
    <lineage>
        <taxon>Eukaryota</taxon>
        <taxon>Fungi</taxon>
        <taxon>Dikarya</taxon>
        <taxon>Ascomycota</taxon>
        <taxon>Pezizomycotina</taxon>
        <taxon>Sordariomycetes</taxon>
        <taxon>Hypocreomycetidae</taxon>
        <taxon>Hypocreales</taxon>
        <taxon>Nectriaceae</taxon>
        <taxon>Fusarium</taxon>
        <taxon>Fusarium solani species complex</taxon>
    </lineage>
</organism>
<dbReference type="GO" id="GO:0045944">
    <property type="term" value="P:positive regulation of transcription by RNA polymerase II"/>
    <property type="evidence" value="ECO:0007669"/>
    <property type="project" value="TreeGrafter"/>
</dbReference>
<dbReference type="PANTHER" id="PTHR47655:SF2">
    <property type="entry name" value="QUINIC ACID UTILIZATION ACTIVATOR"/>
    <property type="match status" value="1"/>
</dbReference>
<feature type="domain" description="Zn(2)-C6 fungal-type" evidence="4">
    <location>
        <begin position="46"/>
        <end position="76"/>
    </location>
</feature>
<dbReference type="GO" id="GO:0006351">
    <property type="term" value="P:DNA-templated transcription"/>
    <property type="evidence" value="ECO:0007669"/>
    <property type="project" value="InterPro"/>
</dbReference>
<keyword evidence="2" id="KW-0539">Nucleus</keyword>
<sequence>MDRRAGNRPDTPDDRSAPRRSKRSRTEAEDSDEGPHGKARHRVTRACNECRRRKDRCDGQRPACMSCVAGSRACSYGGPSKKRGLRTGYVRALEILLGLIFSTVEESESWICGLLQGNDENATFRPKALEAHVSSERAPEILLEAWRKGPTVKLVEQLLEAPDGDDDGTDSTKHFDVKLAEALALSHRGGRGKPFVDSNQGALLSPMNTDTTPMATVALSSGTPRGESHPVFSTEARESSLGGPISLPLDPGLSVPSDPPPVPQLPSHWPYLLDLYFATTHCWFPISQKHELLRTAYTLANATAGLDSVSQGDSAFLYAVLFYTSHQAIMIPTSPKPLEYQDPVAQFETLAQGKLFDNPSGYDLGHLRALMLRCLLKIDMGLWAGAWGDIGRAVYTAVSIGLIPHSSTTPSLCEDGVKRTMLGCFTLEALVSARLNTKPHFRPSDVTSIGMLQIDGLEEWEPWQPKVQLVGNSSSVQTRPLPHTPGHVVSTFNSLLEVMVLLNDAIHGRKRNISDERRYERLEKFRRKLESLHDLPTGVNMPPQALSLLVATVAVFEASAAERVAISGTGPGHLTSCWKNMKCLGNVLEERTQVMGRCSIPPIVKGFVALLGESLERYINNGADHEVQCLADSLSRWLATWSDAKSNTSLDPSTDSDPHNSINGRESHSFDSLQPPALHRNIAIAEAIPSETPLIEQATDMLLDDPNPQPPVQLPSRQPNPLQGAENCSTPASFNSGVNLEPLAGSLEDFDGDGLFDSLATLDSADWLANPHEFMQHLGILGDPPSDLGSIFDTGP</sequence>
<feature type="region of interest" description="Disordered" evidence="3">
    <location>
        <begin position="701"/>
        <end position="726"/>
    </location>
</feature>
<dbReference type="SMART" id="SM00066">
    <property type="entry name" value="GAL4"/>
    <property type="match status" value="1"/>
</dbReference>